<feature type="domain" description="HPr" evidence="6">
    <location>
        <begin position="1"/>
        <end position="86"/>
    </location>
</feature>
<dbReference type="PANTHER" id="PTHR33705">
    <property type="entry name" value="PHOSPHOCARRIER PROTEIN HPR"/>
    <property type="match status" value="1"/>
</dbReference>
<accession>A0A1M7YDA9</accession>
<reference evidence="7 8" key="1">
    <citation type="submission" date="2016-12" db="EMBL/GenBank/DDBJ databases">
        <authorList>
            <person name="Song W.-J."/>
            <person name="Kurnit D.M."/>
        </authorList>
    </citation>
    <scope>NUCLEOTIDE SEQUENCE [LARGE SCALE GENOMIC DNA]</scope>
    <source>
        <strain evidence="7 8">DSM 12503</strain>
    </source>
</reference>
<dbReference type="EMBL" id="FRFD01000008">
    <property type="protein sequence ID" value="SHO50615.1"/>
    <property type="molecule type" value="Genomic_DNA"/>
</dbReference>
<dbReference type="PANTHER" id="PTHR33705:SF1">
    <property type="entry name" value="PHOSPHOCARRIER PROTEIN HPR"/>
    <property type="match status" value="1"/>
</dbReference>
<evidence type="ECO:0000256" key="1">
    <source>
        <dbReference type="ARBA" id="ARBA00003681"/>
    </source>
</evidence>
<dbReference type="Pfam" id="PF00381">
    <property type="entry name" value="PTS-HPr"/>
    <property type="match status" value="1"/>
</dbReference>
<proteinExistence type="predicted"/>
<dbReference type="CDD" id="cd00367">
    <property type="entry name" value="PTS-HPr_like"/>
    <property type="match status" value="1"/>
</dbReference>
<keyword evidence="8" id="KW-1185">Reference proteome</keyword>
<evidence type="ECO:0000256" key="3">
    <source>
        <dbReference type="ARBA" id="ARBA00022448"/>
    </source>
</evidence>
<keyword evidence="3" id="KW-0813">Transport</keyword>
<dbReference type="RefSeq" id="WP_073589489.1">
    <property type="nucleotide sequence ID" value="NZ_FRFD01000008.1"/>
</dbReference>
<dbReference type="PROSITE" id="PS51350">
    <property type="entry name" value="PTS_HPR_DOM"/>
    <property type="match status" value="1"/>
</dbReference>
<gene>
    <name evidence="7" type="ORF">SAMN02745217_02819</name>
</gene>
<evidence type="ECO:0000256" key="4">
    <source>
        <dbReference type="ARBA" id="ARBA00022597"/>
    </source>
</evidence>
<keyword evidence="4" id="KW-0762">Sugar transport</keyword>
<name>A0A1M7YDA9_9FIRM</name>
<dbReference type="InterPro" id="IPR035895">
    <property type="entry name" value="HPr-like_sf"/>
</dbReference>
<dbReference type="OrthoDB" id="9809047at2"/>
<dbReference type="NCBIfam" id="TIGR01003">
    <property type="entry name" value="PTS_HPr_family"/>
    <property type="match status" value="1"/>
</dbReference>
<dbReference type="Proteomes" id="UP000184612">
    <property type="component" value="Unassembled WGS sequence"/>
</dbReference>
<evidence type="ECO:0000313" key="7">
    <source>
        <dbReference type="EMBL" id="SHO50615.1"/>
    </source>
</evidence>
<evidence type="ECO:0000256" key="5">
    <source>
        <dbReference type="ARBA" id="ARBA00033055"/>
    </source>
</evidence>
<organism evidence="7 8">
    <name type="scientific">Anaerocolumna xylanovorans DSM 12503</name>
    <dbReference type="NCBI Taxonomy" id="1121345"/>
    <lineage>
        <taxon>Bacteria</taxon>
        <taxon>Bacillati</taxon>
        <taxon>Bacillota</taxon>
        <taxon>Clostridia</taxon>
        <taxon>Lachnospirales</taxon>
        <taxon>Lachnospiraceae</taxon>
        <taxon>Anaerocolumna</taxon>
    </lineage>
</organism>
<sequence>MFEKKIAVNNKTGLHARPASDLAKLCQRYESNIMIKIGTMEINPKSVISILAGGVNQGTVLLLQVEGEDEQQAGEDIVNFMTHLTD</sequence>
<dbReference type="PROSITE" id="PS00369">
    <property type="entry name" value="PTS_HPR_HIS"/>
    <property type="match status" value="1"/>
</dbReference>
<evidence type="ECO:0000256" key="2">
    <source>
        <dbReference type="ARBA" id="ARBA00020422"/>
    </source>
</evidence>
<evidence type="ECO:0000259" key="6">
    <source>
        <dbReference type="PROSITE" id="PS51350"/>
    </source>
</evidence>
<dbReference type="STRING" id="1121345.SAMN02745217_02819"/>
<dbReference type="AlphaFoldDB" id="A0A1M7YDA9"/>
<dbReference type="InterPro" id="IPR050399">
    <property type="entry name" value="HPr"/>
</dbReference>
<dbReference type="PRINTS" id="PR00107">
    <property type="entry name" value="PHOSPHOCPHPR"/>
</dbReference>
<dbReference type="Gene3D" id="3.30.1340.10">
    <property type="entry name" value="HPr-like"/>
    <property type="match status" value="1"/>
</dbReference>
<dbReference type="InterPro" id="IPR000032">
    <property type="entry name" value="HPr-like"/>
</dbReference>
<protein>
    <recommendedName>
        <fullName evidence="2">Phosphocarrier protein HPr</fullName>
    </recommendedName>
    <alternativeName>
        <fullName evidence="5">Histidine-containing protein</fullName>
    </alternativeName>
</protein>
<dbReference type="InterPro" id="IPR001020">
    <property type="entry name" value="PTS_HPr_His_P_site"/>
</dbReference>
<comment type="function">
    <text evidence="1">General (non sugar-specific) component of the phosphoenolpyruvate-dependent sugar phosphotransferase system (sugar PTS). This major carbohydrate active-transport system catalyzes the phosphorylation of incoming sugar substrates concomitantly with their translocation across the cell membrane. The phosphoryl group from phosphoenolpyruvate (PEP) is transferred to the phosphoryl carrier protein HPr by enzyme I. Phospho-HPr then transfers it to the PTS EIIA domain.</text>
</comment>
<evidence type="ECO:0000313" key="8">
    <source>
        <dbReference type="Proteomes" id="UP000184612"/>
    </source>
</evidence>
<dbReference type="SUPFAM" id="SSF55594">
    <property type="entry name" value="HPr-like"/>
    <property type="match status" value="1"/>
</dbReference>